<dbReference type="RefSeq" id="WP_142604295.1">
    <property type="nucleotide sequence ID" value="NZ_FXSZ01000007.1"/>
</dbReference>
<dbReference type="AlphaFoldDB" id="A0A521DKY5"/>
<dbReference type="Proteomes" id="UP000315971">
    <property type="component" value="Unassembled WGS sequence"/>
</dbReference>
<accession>A0A521DKY5</accession>
<dbReference type="OrthoDB" id="9857171at2"/>
<evidence type="ECO:0000313" key="3">
    <source>
        <dbReference type="Proteomes" id="UP000315971"/>
    </source>
</evidence>
<protein>
    <recommendedName>
        <fullName evidence="4">Outer membrane efflux protein</fullName>
    </recommendedName>
</protein>
<keyword evidence="3" id="KW-1185">Reference proteome</keyword>
<evidence type="ECO:0000256" key="1">
    <source>
        <dbReference type="SAM" id="SignalP"/>
    </source>
</evidence>
<name>A0A521DKY5_9SPHI</name>
<reference evidence="2 3" key="1">
    <citation type="submission" date="2017-05" db="EMBL/GenBank/DDBJ databases">
        <authorList>
            <person name="Varghese N."/>
            <person name="Submissions S."/>
        </authorList>
    </citation>
    <scope>NUCLEOTIDE SEQUENCE [LARGE SCALE GENOMIC DNA]</scope>
    <source>
        <strain evidence="2 3">DSM 21342</strain>
    </source>
</reference>
<feature type="chain" id="PRO_5021755132" description="Outer membrane efflux protein" evidence="1">
    <location>
        <begin position="22"/>
        <end position="156"/>
    </location>
</feature>
<keyword evidence="1" id="KW-0732">Signal</keyword>
<sequence length="156" mass="17747">MKKKLLGILLLSCICIMQTKAQNQIKDDVIENNLSNILTLKLQYEEARTKMLDSRLTNYMQVNACKAAHASYVSAVRAIQRASVRQNYLSYLNKTIKEADQSHINSTIRYSTNPSTSNNDKVITNLDYLKLVRYCLFIQKKGTLSEVTSIPPSVRL</sequence>
<feature type="signal peptide" evidence="1">
    <location>
        <begin position="1"/>
        <end position="21"/>
    </location>
</feature>
<organism evidence="2 3">
    <name type="scientific">Solitalea koreensis</name>
    <dbReference type="NCBI Taxonomy" id="543615"/>
    <lineage>
        <taxon>Bacteria</taxon>
        <taxon>Pseudomonadati</taxon>
        <taxon>Bacteroidota</taxon>
        <taxon>Sphingobacteriia</taxon>
        <taxon>Sphingobacteriales</taxon>
        <taxon>Sphingobacteriaceae</taxon>
        <taxon>Solitalea</taxon>
    </lineage>
</organism>
<dbReference type="EMBL" id="FXSZ01000007">
    <property type="protein sequence ID" value="SMO72369.1"/>
    <property type="molecule type" value="Genomic_DNA"/>
</dbReference>
<gene>
    <name evidence="2" type="ORF">SAMN06265350_107110</name>
</gene>
<evidence type="ECO:0000313" key="2">
    <source>
        <dbReference type="EMBL" id="SMO72369.1"/>
    </source>
</evidence>
<evidence type="ECO:0008006" key="4">
    <source>
        <dbReference type="Google" id="ProtNLM"/>
    </source>
</evidence>
<proteinExistence type="predicted"/>